<dbReference type="RefSeq" id="WP_153926088.1">
    <property type="nucleotide sequence ID" value="NZ_JACRWE010000003.1"/>
</dbReference>
<evidence type="ECO:0000259" key="1">
    <source>
        <dbReference type="PROSITE" id="PS50151"/>
    </source>
</evidence>
<dbReference type="PANTHER" id="PTHR30562:SF1">
    <property type="entry name" value="UVRABC SYSTEM PROTEIN C"/>
    <property type="match status" value="1"/>
</dbReference>
<dbReference type="SMART" id="SM00465">
    <property type="entry name" value="GIYc"/>
    <property type="match status" value="1"/>
</dbReference>
<keyword evidence="4" id="KW-1185">Reference proteome</keyword>
<dbReference type="Pfam" id="PF01541">
    <property type="entry name" value="GIY-YIG"/>
    <property type="match status" value="1"/>
</dbReference>
<evidence type="ECO:0000313" key="4">
    <source>
        <dbReference type="Proteomes" id="UP000609849"/>
    </source>
</evidence>
<dbReference type="Gene3D" id="3.40.1440.10">
    <property type="entry name" value="GIY-YIG endonuclease"/>
    <property type="match status" value="1"/>
</dbReference>
<dbReference type="InterPro" id="IPR047296">
    <property type="entry name" value="GIY-YIG_UvrC_Cho"/>
</dbReference>
<protein>
    <submittedName>
        <fullName evidence="3">GIY-YIG nuclease family protein</fullName>
    </submittedName>
</protein>
<dbReference type="PROSITE" id="PS50164">
    <property type="entry name" value="GIY_YIG"/>
    <property type="match status" value="1"/>
</dbReference>
<dbReference type="Proteomes" id="UP000609849">
    <property type="component" value="Unassembled WGS sequence"/>
</dbReference>
<gene>
    <name evidence="3" type="ORF">H8923_07315</name>
</gene>
<feature type="domain" description="GIY-YIG" evidence="2">
    <location>
        <begin position="12"/>
        <end position="91"/>
    </location>
</feature>
<evidence type="ECO:0000313" key="3">
    <source>
        <dbReference type="EMBL" id="MBC5996564.1"/>
    </source>
</evidence>
<dbReference type="PANTHER" id="PTHR30562">
    <property type="entry name" value="UVRC/OXIDOREDUCTASE"/>
    <property type="match status" value="1"/>
</dbReference>
<feature type="domain" description="UVR" evidence="1">
    <location>
        <begin position="192"/>
        <end position="227"/>
    </location>
</feature>
<dbReference type="PROSITE" id="PS50151">
    <property type="entry name" value="UVR"/>
    <property type="match status" value="1"/>
</dbReference>
<reference evidence="3 4" key="1">
    <citation type="submission" date="2020-08" db="EMBL/GenBank/DDBJ databases">
        <authorList>
            <person name="Liu C."/>
            <person name="Sun Q."/>
        </authorList>
    </citation>
    <scope>NUCLEOTIDE SEQUENCE [LARGE SCALE GENOMIC DNA]</scope>
    <source>
        <strain evidence="3 4">NSJ-18</strain>
    </source>
</reference>
<dbReference type="InterPro" id="IPR001943">
    <property type="entry name" value="UVR_dom"/>
</dbReference>
<proteinExistence type="predicted"/>
<dbReference type="InterPro" id="IPR036876">
    <property type="entry name" value="UVR_dom_sf"/>
</dbReference>
<evidence type="ECO:0000259" key="2">
    <source>
        <dbReference type="PROSITE" id="PS50164"/>
    </source>
</evidence>
<dbReference type="SUPFAM" id="SSF46600">
    <property type="entry name" value="C-terminal UvrC-binding domain of UvrB"/>
    <property type="match status" value="1"/>
</dbReference>
<organism evidence="3 4">
    <name type="scientific">Romboutsia faecis</name>
    <dbReference type="NCBI Taxonomy" id="2764597"/>
    <lineage>
        <taxon>Bacteria</taxon>
        <taxon>Bacillati</taxon>
        <taxon>Bacillota</taxon>
        <taxon>Clostridia</taxon>
        <taxon>Peptostreptococcales</taxon>
        <taxon>Peptostreptococcaceae</taxon>
        <taxon>Romboutsia</taxon>
    </lineage>
</organism>
<name>A0ABR7JNQ7_9FIRM</name>
<dbReference type="InterPro" id="IPR035901">
    <property type="entry name" value="GIY-YIG_endonuc_sf"/>
</dbReference>
<accession>A0ABR7JNQ7</accession>
<dbReference type="InterPro" id="IPR000305">
    <property type="entry name" value="GIY-YIG_endonuc"/>
</dbReference>
<dbReference type="CDD" id="cd10434">
    <property type="entry name" value="GIY-YIG_UvrC_Cho"/>
    <property type="match status" value="1"/>
</dbReference>
<dbReference type="EMBL" id="JACRWE010000003">
    <property type="protein sequence ID" value="MBC5996564.1"/>
    <property type="molecule type" value="Genomic_DNA"/>
</dbReference>
<dbReference type="SUPFAM" id="SSF82771">
    <property type="entry name" value="GIY-YIG endonuclease"/>
    <property type="match status" value="1"/>
</dbReference>
<sequence length="330" mass="39288">MDIKEKIKDFPQSPGIYMMRDDKSNVIYVGKSKSLRDRIKSYFINSNNHSRKIKRMVKNISDITITTTDTELDALILECEKIQEIKPMYNTLMKKYENYCYIKINSQKGIYIVNHIENDDYIYFGPYTMERKLEEIKNIFIEVYKLPNCQKFTKCIRYDLNKCIGPCRSIENKDLYKDILENIIDTLNGENDEILNILTKQMNDAIQCLNFEEAQRIKKNMDLMNSLFRKQQIITKAEDNKLLIGWIKLNESIVKIYLIGYGKILYSKKVDLNKINDDIKEELTLDIRNRILREKKKTKEIIDKSSIDFINIIYNYIENNKDINYIYVDL</sequence>
<comment type="caution">
    <text evidence="3">The sequence shown here is derived from an EMBL/GenBank/DDBJ whole genome shotgun (WGS) entry which is preliminary data.</text>
</comment>
<dbReference type="InterPro" id="IPR050066">
    <property type="entry name" value="UvrABC_protein_C"/>
</dbReference>